<reference evidence="2" key="1">
    <citation type="submission" date="2016-02" db="EMBL/GenBank/DDBJ databases">
        <title>Comparative genomics of biotechnologically important yeasts.</title>
        <authorList>
            <consortium name="DOE Joint Genome Institute"/>
            <person name="Riley R."/>
            <person name="Haridas S."/>
            <person name="Wolfe K.H."/>
            <person name="Lopes M.R."/>
            <person name="Hittinger C.T."/>
            <person name="Goker M."/>
            <person name="Salamov A."/>
            <person name="Wisecaver J."/>
            <person name="Long T.M."/>
            <person name="Aerts A.L."/>
            <person name="Barry K."/>
            <person name="Choi C."/>
            <person name="Clum A."/>
            <person name="Coughlan A.Y."/>
            <person name="Deshpande S."/>
            <person name="Douglass A.P."/>
            <person name="Hanson S.J."/>
            <person name="Klenk H.-P."/>
            <person name="Labutti K."/>
            <person name="Lapidus A."/>
            <person name="Lindquist E."/>
            <person name="Lipzen A."/>
            <person name="Meier-Kolthoff J.P."/>
            <person name="Ohm R.A."/>
            <person name="Otillar R.P."/>
            <person name="Pangilinan J."/>
            <person name="Peng Y."/>
            <person name="Rokas A."/>
            <person name="Rosa C.A."/>
            <person name="Scheuner C."/>
            <person name="Sibirny A.A."/>
            <person name="Slot J.C."/>
            <person name="Stielow J.B."/>
            <person name="Sun H."/>
            <person name="Kurtzman C.P."/>
            <person name="Blackwell M."/>
            <person name="Jeffries T.W."/>
            <person name="Grigoriev I.V."/>
        </authorList>
    </citation>
    <scope>NUCLEOTIDE SEQUENCE [LARGE SCALE GENOMIC DNA]</scope>
    <source>
        <strain evidence="2">NRRL Y-17796</strain>
    </source>
</reference>
<name>A0A1E4TGB6_9ASCO</name>
<dbReference type="OrthoDB" id="4364923at2759"/>
<keyword evidence="2" id="KW-1185">Reference proteome</keyword>
<evidence type="ECO:0000313" key="1">
    <source>
        <dbReference type="EMBL" id="ODV90747.1"/>
    </source>
</evidence>
<evidence type="ECO:0000313" key="2">
    <source>
        <dbReference type="Proteomes" id="UP000095023"/>
    </source>
</evidence>
<dbReference type="EMBL" id="KV453842">
    <property type="protein sequence ID" value="ODV90747.1"/>
    <property type="molecule type" value="Genomic_DNA"/>
</dbReference>
<sequence length="342" mass="39118">MIFTFFVNALAPIISEVVIDSTFSILKDAYHLYGVLAALDGAVYPICYFCLSKKTDQKTSKPITAHTIGMALHLLSPKGVNPSFVHIDKDRATIRAVSQIWGSEKIRVCAWHALRAVRTRGIENTSSINGYRYADARAVLPDIQPCFASAAKNLPDFHRSRRCDCSWKNSQTRRVYMEKERTKLKNALDAMFAGHITRHEDVVDGTTNAQIYKDSVRVMYEFCLKEKIPQVWAYMWKRWYCPEEWMHWAQASRCSVPILKTTMGIEGHWSVLKGYVITRKRRSCRVDAANYGISEPVESEESLQTARPVGGIQSQSMHREFWLARITFGAYYYPEQCFSSAV</sequence>
<organism evidence="1 2">
    <name type="scientific">Tortispora caseinolytica NRRL Y-17796</name>
    <dbReference type="NCBI Taxonomy" id="767744"/>
    <lineage>
        <taxon>Eukaryota</taxon>
        <taxon>Fungi</taxon>
        <taxon>Dikarya</taxon>
        <taxon>Ascomycota</taxon>
        <taxon>Saccharomycotina</taxon>
        <taxon>Trigonopsidomycetes</taxon>
        <taxon>Trigonopsidales</taxon>
        <taxon>Trigonopsidaceae</taxon>
        <taxon>Tortispora</taxon>
    </lineage>
</organism>
<proteinExistence type="predicted"/>
<dbReference type="AlphaFoldDB" id="A0A1E4TGB6"/>
<dbReference type="Proteomes" id="UP000095023">
    <property type="component" value="Unassembled WGS sequence"/>
</dbReference>
<accession>A0A1E4TGB6</accession>
<protein>
    <recommendedName>
        <fullName evidence="3">MULE transposase domain-containing protein</fullName>
    </recommendedName>
</protein>
<evidence type="ECO:0008006" key="3">
    <source>
        <dbReference type="Google" id="ProtNLM"/>
    </source>
</evidence>
<gene>
    <name evidence="1" type="ORF">CANCADRAFT_110365</name>
</gene>